<comment type="caution">
    <text evidence="2">The sequence shown here is derived from an EMBL/GenBank/DDBJ whole genome shotgun (WGS) entry which is preliminary data.</text>
</comment>
<dbReference type="Proteomes" id="UP000807342">
    <property type="component" value="Unassembled WGS sequence"/>
</dbReference>
<organism evidence="2 3">
    <name type="scientific">Macrolepiota fuliginosa MF-IS2</name>
    <dbReference type="NCBI Taxonomy" id="1400762"/>
    <lineage>
        <taxon>Eukaryota</taxon>
        <taxon>Fungi</taxon>
        <taxon>Dikarya</taxon>
        <taxon>Basidiomycota</taxon>
        <taxon>Agaricomycotina</taxon>
        <taxon>Agaricomycetes</taxon>
        <taxon>Agaricomycetidae</taxon>
        <taxon>Agaricales</taxon>
        <taxon>Agaricineae</taxon>
        <taxon>Agaricaceae</taxon>
        <taxon>Macrolepiota</taxon>
    </lineage>
</organism>
<accession>A0A9P5XIR4</accession>
<proteinExistence type="predicted"/>
<evidence type="ECO:0000313" key="3">
    <source>
        <dbReference type="Proteomes" id="UP000807342"/>
    </source>
</evidence>
<sequence length="54" mass="6105">MSLQILFSFTLSCILAFLLLQTHVRRKATHHAGTTWTTATTVRSSFPTRFPPTI</sequence>
<reference evidence="2" key="1">
    <citation type="submission" date="2020-11" db="EMBL/GenBank/DDBJ databases">
        <authorList>
            <consortium name="DOE Joint Genome Institute"/>
            <person name="Ahrendt S."/>
            <person name="Riley R."/>
            <person name="Andreopoulos W."/>
            <person name="Labutti K."/>
            <person name="Pangilinan J."/>
            <person name="Ruiz-Duenas F.J."/>
            <person name="Barrasa J.M."/>
            <person name="Sanchez-Garcia M."/>
            <person name="Camarero S."/>
            <person name="Miyauchi S."/>
            <person name="Serrano A."/>
            <person name="Linde D."/>
            <person name="Babiker R."/>
            <person name="Drula E."/>
            <person name="Ayuso-Fernandez I."/>
            <person name="Pacheco R."/>
            <person name="Padilla G."/>
            <person name="Ferreira P."/>
            <person name="Barriuso J."/>
            <person name="Kellner H."/>
            <person name="Castanera R."/>
            <person name="Alfaro M."/>
            <person name="Ramirez L."/>
            <person name="Pisabarro A.G."/>
            <person name="Kuo A."/>
            <person name="Tritt A."/>
            <person name="Lipzen A."/>
            <person name="He G."/>
            <person name="Yan M."/>
            <person name="Ng V."/>
            <person name="Cullen D."/>
            <person name="Martin F."/>
            <person name="Rosso M.-N."/>
            <person name="Henrissat B."/>
            <person name="Hibbett D."/>
            <person name="Martinez A.T."/>
            <person name="Grigoriev I.V."/>
        </authorList>
    </citation>
    <scope>NUCLEOTIDE SEQUENCE</scope>
    <source>
        <strain evidence="2">MF-IS2</strain>
    </source>
</reference>
<keyword evidence="3" id="KW-1185">Reference proteome</keyword>
<feature type="signal peptide" evidence="1">
    <location>
        <begin position="1"/>
        <end position="16"/>
    </location>
</feature>
<dbReference type="AlphaFoldDB" id="A0A9P5XIR4"/>
<dbReference type="EMBL" id="MU151074">
    <property type="protein sequence ID" value="KAF9452163.1"/>
    <property type="molecule type" value="Genomic_DNA"/>
</dbReference>
<protein>
    <recommendedName>
        <fullName evidence="4">ATP synthase F0 subunit 8</fullName>
    </recommendedName>
</protein>
<feature type="chain" id="PRO_5040377305" description="ATP synthase F0 subunit 8" evidence="1">
    <location>
        <begin position="17"/>
        <end position="54"/>
    </location>
</feature>
<evidence type="ECO:0000313" key="2">
    <source>
        <dbReference type="EMBL" id="KAF9452163.1"/>
    </source>
</evidence>
<keyword evidence="1" id="KW-0732">Signal</keyword>
<evidence type="ECO:0000256" key="1">
    <source>
        <dbReference type="SAM" id="SignalP"/>
    </source>
</evidence>
<gene>
    <name evidence="2" type="ORF">P691DRAFT_805355</name>
</gene>
<name>A0A9P5XIR4_9AGAR</name>
<evidence type="ECO:0008006" key="4">
    <source>
        <dbReference type="Google" id="ProtNLM"/>
    </source>
</evidence>